<comment type="subcellular location">
    <subcellularLocation>
        <location evidence="1">Membrane</location>
        <topology evidence="1">Single-pass type I membrane protein</topology>
    </subcellularLocation>
</comment>
<name>A0AAV6UQV7_9ARAC</name>
<dbReference type="GO" id="GO:0050839">
    <property type="term" value="F:cell adhesion molecule binding"/>
    <property type="evidence" value="ECO:0007669"/>
    <property type="project" value="TreeGrafter"/>
</dbReference>
<dbReference type="InterPro" id="IPR036179">
    <property type="entry name" value="Ig-like_dom_sf"/>
</dbReference>
<sequence>MFFLVLTTPMALSENVWRPLPHKLRRPKSRFYPGDRRSRYRDRFWNEAPDIEKRFSDPEWRYFSGAPEEDEEVPVVRVAEGASVRVPCPLAARGTSVQWVHRGAQALLGEGRTWAVRAQGEAALAIQAARPSDAGHWGCREAGGREARVLLLKVHIVMAIRVYLHPSDPRVCVAGVPFLEVEGRRLLPSATVTVKEPTSLLLHCVVRGEAPTAPLDDIQWFVGDSNVTSSAELFVEESDGAWLSRSALPLNATRALHGREVVCRPAAHRPTPWAQDDPFYPSAHLNVLYEPSFSISRSPGFGLPLVEGMRVSLECAVDANPPSPAAWVRDDRPPDDPLDEGGEAVLVFDPVDRGRHSGWYRCTTRHPQFGFFASFGLFLNVRAAEPTSGEASPGGDDDSCHGRSVSVEGGGPVSGTEGGGALLSTRLCSPLPPARVFWLIRQVALRPGDQQLPYTAHELKEEEESGCWSSVLEVSALSASDSGAEVLLWAEGAPRPALFHLHVTPRAAPRANAHALAPGKRSPVGKVVWEYWRCSLFSWSRKGDTRGRHLEPLKRGGCYALVALVVRRVFKQRRQLQKKNQNRGPSAVTMLVRRMCTSSFLTHSSCCAAHHTVPIEHHSEKKQFSHFYSHYMKMTRIVFL</sequence>
<gene>
    <name evidence="8" type="ORF">JTE90_003196</name>
</gene>
<reference evidence="8 9" key="1">
    <citation type="journal article" date="2022" name="Nat. Ecol. Evol.">
        <title>A masculinizing supergene underlies an exaggerated male reproductive morph in a spider.</title>
        <authorList>
            <person name="Hendrickx F."/>
            <person name="De Corte Z."/>
            <person name="Sonet G."/>
            <person name="Van Belleghem S.M."/>
            <person name="Kostlbacher S."/>
            <person name="Vangestel C."/>
        </authorList>
    </citation>
    <scope>NUCLEOTIDE SEQUENCE [LARGE SCALE GENOMIC DNA]</scope>
    <source>
        <strain evidence="8">W744_W776</strain>
    </source>
</reference>
<evidence type="ECO:0000256" key="6">
    <source>
        <dbReference type="SAM" id="MobiDB-lite"/>
    </source>
</evidence>
<dbReference type="InterPro" id="IPR007110">
    <property type="entry name" value="Ig-like_dom"/>
</dbReference>
<keyword evidence="2" id="KW-0472">Membrane</keyword>
<protein>
    <recommendedName>
        <fullName evidence="7">Ig-like domain-containing protein</fullName>
    </recommendedName>
</protein>
<dbReference type="EMBL" id="JAFNEN010000312">
    <property type="protein sequence ID" value="KAG8186114.1"/>
    <property type="molecule type" value="Genomic_DNA"/>
</dbReference>
<dbReference type="SMART" id="SM00409">
    <property type="entry name" value="IG"/>
    <property type="match status" value="3"/>
</dbReference>
<evidence type="ECO:0000313" key="8">
    <source>
        <dbReference type="EMBL" id="KAG8186114.1"/>
    </source>
</evidence>
<accession>A0AAV6UQV7</accession>
<dbReference type="InterPro" id="IPR051275">
    <property type="entry name" value="Cell_adhesion_signaling"/>
</dbReference>
<dbReference type="Gene3D" id="2.60.40.10">
    <property type="entry name" value="Immunoglobulins"/>
    <property type="match status" value="3"/>
</dbReference>
<dbReference type="PROSITE" id="PS50835">
    <property type="entry name" value="IG_LIKE"/>
    <property type="match status" value="2"/>
</dbReference>
<evidence type="ECO:0000256" key="5">
    <source>
        <dbReference type="ARBA" id="ARBA00023319"/>
    </source>
</evidence>
<evidence type="ECO:0000256" key="4">
    <source>
        <dbReference type="ARBA" id="ARBA00023180"/>
    </source>
</evidence>
<dbReference type="PANTHER" id="PTHR11640:SF155">
    <property type="entry name" value="IG-LIKE DOMAIN-CONTAINING PROTEIN"/>
    <property type="match status" value="1"/>
</dbReference>
<dbReference type="GO" id="GO:0005886">
    <property type="term" value="C:plasma membrane"/>
    <property type="evidence" value="ECO:0007669"/>
    <property type="project" value="TreeGrafter"/>
</dbReference>
<evidence type="ECO:0000256" key="3">
    <source>
        <dbReference type="ARBA" id="ARBA00023157"/>
    </source>
</evidence>
<dbReference type="InterPro" id="IPR003599">
    <property type="entry name" value="Ig_sub"/>
</dbReference>
<organism evidence="8 9">
    <name type="scientific">Oedothorax gibbosus</name>
    <dbReference type="NCBI Taxonomy" id="931172"/>
    <lineage>
        <taxon>Eukaryota</taxon>
        <taxon>Metazoa</taxon>
        <taxon>Ecdysozoa</taxon>
        <taxon>Arthropoda</taxon>
        <taxon>Chelicerata</taxon>
        <taxon>Arachnida</taxon>
        <taxon>Araneae</taxon>
        <taxon>Araneomorphae</taxon>
        <taxon>Entelegynae</taxon>
        <taxon>Araneoidea</taxon>
        <taxon>Linyphiidae</taxon>
        <taxon>Erigoninae</taxon>
        <taxon>Oedothorax</taxon>
    </lineage>
</organism>
<dbReference type="AlphaFoldDB" id="A0AAV6UQV7"/>
<keyword evidence="4" id="KW-0325">Glycoprotein</keyword>
<dbReference type="PANTHER" id="PTHR11640">
    <property type="entry name" value="NEPHRIN"/>
    <property type="match status" value="1"/>
</dbReference>
<feature type="domain" description="Ig-like" evidence="7">
    <location>
        <begin position="291"/>
        <end position="366"/>
    </location>
</feature>
<keyword evidence="3" id="KW-1015">Disulfide bond</keyword>
<keyword evidence="5" id="KW-0393">Immunoglobulin domain</keyword>
<evidence type="ECO:0000313" key="9">
    <source>
        <dbReference type="Proteomes" id="UP000827092"/>
    </source>
</evidence>
<dbReference type="InterPro" id="IPR003598">
    <property type="entry name" value="Ig_sub2"/>
</dbReference>
<dbReference type="GO" id="GO:0098609">
    <property type="term" value="P:cell-cell adhesion"/>
    <property type="evidence" value="ECO:0007669"/>
    <property type="project" value="TreeGrafter"/>
</dbReference>
<feature type="region of interest" description="Disordered" evidence="6">
    <location>
        <begin position="386"/>
        <end position="414"/>
    </location>
</feature>
<comment type="caution">
    <text evidence="8">The sequence shown here is derived from an EMBL/GenBank/DDBJ whole genome shotgun (WGS) entry which is preliminary data.</text>
</comment>
<proteinExistence type="predicted"/>
<evidence type="ECO:0000256" key="1">
    <source>
        <dbReference type="ARBA" id="ARBA00004479"/>
    </source>
</evidence>
<dbReference type="GO" id="GO:0005911">
    <property type="term" value="C:cell-cell junction"/>
    <property type="evidence" value="ECO:0007669"/>
    <property type="project" value="TreeGrafter"/>
</dbReference>
<dbReference type="InterPro" id="IPR013783">
    <property type="entry name" value="Ig-like_fold"/>
</dbReference>
<evidence type="ECO:0000259" key="7">
    <source>
        <dbReference type="PROSITE" id="PS50835"/>
    </source>
</evidence>
<evidence type="ECO:0000256" key="2">
    <source>
        <dbReference type="ARBA" id="ARBA00023136"/>
    </source>
</evidence>
<dbReference type="SUPFAM" id="SSF48726">
    <property type="entry name" value="Immunoglobulin"/>
    <property type="match status" value="3"/>
</dbReference>
<keyword evidence="9" id="KW-1185">Reference proteome</keyword>
<dbReference type="SMART" id="SM00408">
    <property type="entry name" value="IGc2"/>
    <property type="match status" value="2"/>
</dbReference>
<dbReference type="Proteomes" id="UP000827092">
    <property type="component" value="Unassembled WGS sequence"/>
</dbReference>
<feature type="domain" description="Ig-like" evidence="7">
    <location>
        <begin position="67"/>
        <end position="140"/>
    </location>
</feature>